<organism evidence="1 2">
    <name type="scientific">Sphaerobolus stellatus (strain SS14)</name>
    <dbReference type="NCBI Taxonomy" id="990650"/>
    <lineage>
        <taxon>Eukaryota</taxon>
        <taxon>Fungi</taxon>
        <taxon>Dikarya</taxon>
        <taxon>Basidiomycota</taxon>
        <taxon>Agaricomycotina</taxon>
        <taxon>Agaricomycetes</taxon>
        <taxon>Phallomycetidae</taxon>
        <taxon>Geastrales</taxon>
        <taxon>Sphaerobolaceae</taxon>
        <taxon>Sphaerobolus</taxon>
    </lineage>
</organism>
<gene>
    <name evidence="1" type="ORF">M422DRAFT_262785</name>
</gene>
<keyword evidence="2" id="KW-1185">Reference proteome</keyword>
<proteinExistence type="predicted"/>
<reference evidence="1 2" key="1">
    <citation type="submission" date="2014-06" db="EMBL/GenBank/DDBJ databases">
        <title>Evolutionary Origins and Diversification of the Mycorrhizal Mutualists.</title>
        <authorList>
            <consortium name="DOE Joint Genome Institute"/>
            <consortium name="Mycorrhizal Genomics Consortium"/>
            <person name="Kohler A."/>
            <person name="Kuo A."/>
            <person name="Nagy L.G."/>
            <person name="Floudas D."/>
            <person name="Copeland A."/>
            <person name="Barry K.W."/>
            <person name="Cichocki N."/>
            <person name="Veneault-Fourrey C."/>
            <person name="LaButti K."/>
            <person name="Lindquist E.A."/>
            <person name="Lipzen A."/>
            <person name="Lundell T."/>
            <person name="Morin E."/>
            <person name="Murat C."/>
            <person name="Riley R."/>
            <person name="Ohm R."/>
            <person name="Sun H."/>
            <person name="Tunlid A."/>
            <person name="Henrissat B."/>
            <person name="Grigoriev I.V."/>
            <person name="Hibbett D.S."/>
            <person name="Martin F."/>
        </authorList>
    </citation>
    <scope>NUCLEOTIDE SEQUENCE [LARGE SCALE GENOMIC DNA]</scope>
    <source>
        <strain evidence="1 2">SS14</strain>
    </source>
</reference>
<accession>A0A0C9VCI3</accession>
<dbReference type="OrthoDB" id="6511194at2759"/>
<dbReference type="EMBL" id="KN837193">
    <property type="protein sequence ID" value="KIJ35041.1"/>
    <property type="molecule type" value="Genomic_DNA"/>
</dbReference>
<dbReference type="HOGENOM" id="CLU_005726_7_0_1"/>
<sequence length="184" mass="21014">MSKWFHSSEKAVPQPKGEGASIMISDFLVPEWGRLKDEDDEARVLFRAGKNRDGYFYTKDLLQQVKKAINIFESRTKGTTTGLFMFDNAPSHQKRASNALSAWKMMKNPCQGWTHHKDSEKMHDGVLPDGRPQPFCFPDDHPTMPRWFKGMEVIIQECRLWPAAGLNAQCPGFKCEPGRMDCCC</sequence>
<dbReference type="AlphaFoldDB" id="A0A0C9VCI3"/>
<protein>
    <submittedName>
        <fullName evidence="1">Uncharacterized protein</fullName>
    </submittedName>
</protein>
<evidence type="ECO:0000313" key="1">
    <source>
        <dbReference type="EMBL" id="KIJ35041.1"/>
    </source>
</evidence>
<name>A0A0C9VCI3_SPHS4</name>
<evidence type="ECO:0000313" key="2">
    <source>
        <dbReference type="Proteomes" id="UP000054279"/>
    </source>
</evidence>
<dbReference type="Proteomes" id="UP000054279">
    <property type="component" value="Unassembled WGS sequence"/>
</dbReference>